<dbReference type="Proteomes" id="UP001234989">
    <property type="component" value="Chromosome 5"/>
</dbReference>
<feature type="non-terminal residue" evidence="1">
    <location>
        <position position="124"/>
    </location>
</feature>
<sequence length="124" mass="14119">MEVEMGACATNSLLELRTFAEKLGESITLSLETDTTGAKVLMNELEGWNRDGTKRYKRRERELSVDLPNISTITRQEREAQYGKQPLCTDSGERREQQCILFIALPNLSTITRLGAHQINLEFE</sequence>
<proteinExistence type="predicted"/>
<reference evidence="1" key="1">
    <citation type="submission" date="2023-08" db="EMBL/GenBank/DDBJ databases">
        <title>A de novo genome assembly of Solanum verrucosum Schlechtendal, a Mexican diploid species geographically isolated from the other diploid A-genome species in potato relatives.</title>
        <authorList>
            <person name="Hosaka K."/>
        </authorList>
    </citation>
    <scope>NUCLEOTIDE SEQUENCE</scope>
    <source>
        <tissue evidence="1">Young leaves</tissue>
    </source>
</reference>
<name>A0AAF0QY27_SOLVR</name>
<keyword evidence="2" id="KW-1185">Reference proteome</keyword>
<dbReference type="EMBL" id="CP133616">
    <property type="protein sequence ID" value="WMV28631.1"/>
    <property type="molecule type" value="Genomic_DNA"/>
</dbReference>
<evidence type="ECO:0000313" key="2">
    <source>
        <dbReference type="Proteomes" id="UP001234989"/>
    </source>
</evidence>
<organism evidence="1 2">
    <name type="scientific">Solanum verrucosum</name>
    <dbReference type="NCBI Taxonomy" id="315347"/>
    <lineage>
        <taxon>Eukaryota</taxon>
        <taxon>Viridiplantae</taxon>
        <taxon>Streptophyta</taxon>
        <taxon>Embryophyta</taxon>
        <taxon>Tracheophyta</taxon>
        <taxon>Spermatophyta</taxon>
        <taxon>Magnoliopsida</taxon>
        <taxon>eudicotyledons</taxon>
        <taxon>Gunneridae</taxon>
        <taxon>Pentapetalae</taxon>
        <taxon>asterids</taxon>
        <taxon>lamiids</taxon>
        <taxon>Solanales</taxon>
        <taxon>Solanaceae</taxon>
        <taxon>Solanoideae</taxon>
        <taxon>Solaneae</taxon>
        <taxon>Solanum</taxon>
    </lineage>
</organism>
<protein>
    <submittedName>
        <fullName evidence="1">Uncharacterized protein</fullName>
    </submittedName>
</protein>
<accession>A0AAF0QY27</accession>
<evidence type="ECO:0000313" key="1">
    <source>
        <dbReference type="EMBL" id="WMV28631.1"/>
    </source>
</evidence>
<gene>
    <name evidence="1" type="ORF">MTR67_022016</name>
</gene>
<dbReference type="AlphaFoldDB" id="A0AAF0QY27"/>